<evidence type="ECO:0000256" key="4">
    <source>
        <dbReference type="ARBA" id="ARBA00022764"/>
    </source>
</evidence>
<dbReference type="GO" id="GO:0016020">
    <property type="term" value="C:membrane"/>
    <property type="evidence" value="ECO:0007669"/>
    <property type="project" value="InterPro"/>
</dbReference>
<evidence type="ECO:0000256" key="5">
    <source>
        <dbReference type="ARBA" id="ARBA00022801"/>
    </source>
</evidence>
<feature type="binding site" evidence="8">
    <location>
        <position position="94"/>
    </location>
    <ligand>
        <name>Zn(2+)</name>
        <dbReference type="ChEBI" id="CHEBI:29105"/>
        <note>catalytic</note>
    </ligand>
</feature>
<keyword evidence="3 8" id="KW-0732">Signal</keyword>
<dbReference type="GO" id="GO:0051603">
    <property type="term" value="P:proteolysis involved in protein catabolic process"/>
    <property type="evidence" value="ECO:0007669"/>
    <property type="project" value="TreeGrafter"/>
</dbReference>
<accession>A0A0R2U972</accession>
<name>A0A0R2U972_9GAMM</name>
<feature type="active site" evidence="8">
    <location>
        <position position="95"/>
    </location>
</feature>
<keyword evidence="6 8" id="KW-0862">Zinc</keyword>
<protein>
    <recommendedName>
        <fullName evidence="8">Putative beta-barrel assembly-enhancing protease</fullName>
        <ecNumber evidence="8">3.4.-.-</ecNumber>
    </recommendedName>
</protein>
<feature type="active site" description="Proton donor" evidence="8">
    <location>
        <position position="164"/>
    </location>
</feature>
<comment type="cofactor">
    <cofactor evidence="8">
        <name>Zn(2+)</name>
        <dbReference type="ChEBI" id="CHEBI:29105"/>
    </cofactor>
    <text evidence="8">Binds 1 zinc ion per subunit.</text>
</comment>
<evidence type="ECO:0000256" key="8">
    <source>
        <dbReference type="HAMAP-Rule" id="MF_00997"/>
    </source>
</evidence>
<evidence type="ECO:0000313" key="10">
    <source>
        <dbReference type="EMBL" id="KRO96039.1"/>
    </source>
</evidence>
<evidence type="ECO:0000256" key="3">
    <source>
        <dbReference type="ARBA" id="ARBA00022729"/>
    </source>
</evidence>
<dbReference type="GO" id="GO:0008270">
    <property type="term" value="F:zinc ion binding"/>
    <property type="evidence" value="ECO:0007669"/>
    <property type="project" value="UniProtKB-UniRule"/>
</dbReference>
<keyword evidence="4 8" id="KW-0574">Periplasm</keyword>
<feature type="binding site" evidence="8">
    <location>
        <position position="160"/>
    </location>
    <ligand>
        <name>Zn(2+)</name>
        <dbReference type="ChEBI" id="CHEBI:29105"/>
        <note>catalytic</note>
    </ligand>
</feature>
<proteinExistence type="inferred from homology"/>
<evidence type="ECO:0000256" key="6">
    <source>
        <dbReference type="ARBA" id="ARBA00022833"/>
    </source>
</evidence>
<dbReference type="Pfam" id="PF01435">
    <property type="entry name" value="Peptidase_M48"/>
    <property type="match status" value="1"/>
</dbReference>
<dbReference type="InterPro" id="IPR051156">
    <property type="entry name" value="Mito/Outer_Membr_Metalloprot"/>
</dbReference>
<dbReference type="EC" id="3.4.-.-" evidence="8"/>
<evidence type="ECO:0000313" key="11">
    <source>
        <dbReference type="Proteomes" id="UP000051213"/>
    </source>
</evidence>
<evidence type="ECO:0000256" key="1">
    <source>
        <dbReference type="ARBA" id="ARBA00022670"/>
    </source>
</evidence>
<evidence type="ECO:0000256" key="2">
    <source>
        <dbReference type="ARBA" id="ARBA00022723"/>
    </source>
</evidence>
<sequence>MVSKQQEYQLGRTWLKVFRSRVREHDDPLMQLYFEELIYNLAVFSDLEDPDLELVIIKNPTMNAFAVPGGVVGIHTGLFAFAENEDQMVSVLAHELAHLSQRHFARGLEAQRTSSMVTLAGLLAGLVVAATVGGDAGIAAMSASQAYASDSRLRYSRSNEQEADRIGLQTMERSGRDPSAAGDMFETLLMKTRYSGSQIPEFLLTHPVTEKRIADARGRSMGRGLRHYQDQPDYYLMQARAIVSMDSSSQDTITKFQTELNSNTLRPDAANYGLALAYMKAGKLKSAEILMSSLLEKNPRQIAYQYSDIEINLAQKNYSIALHKLNRLLAITPDNYPLMALESEILWQDHQYEQSGAVLTTLTRSRPEDPMLWYRLAEVRGLAGNISGVHEARAEYFILVGAFDLAREQLGLAAKLVVADFKRSAIVSQRLRDVVSMEEKAKRL</sequence>
<organism evidence="10 11">
    <name type="scientific">SAR92 bacterium BACL26 MAG-121220-bin70</name>
    <dbReference type="NCBI Taxonomy" id="1655626"/>
    <lineage>
        <taxon>Bacteria</taxon>
        <taxon>Pseudomonadati</taxon>
        <taxon>Pseudomonadota</taxon>
        <taxon>Gammaproteobacteria</taxon>
        <taxon>Cellvibrionales</taxon>
        <taxon>Porticoccaceae</taxon>
        <taxon>SAR92 clade</taxon>
    </lineage>
</organism>
<feature type="domain" description="Peptidase M48" evidence="9">
    <location>
        <begin position="31"/>
        <end position="219"/>
    </location>
</feature>
<comment type="function">
    <text evidence="8">Functions as both a chaperone and a metalloprotease. Maintains the integrity of the outer membrane by promoting either the assembly or the elimination of outer membrane proteins, depending on their folding state.</text>
</comment>
<comment type="similarity">
    <text evidence="8">Belongs to the peptidase M48 family. BepA subfamily.</text>
</comment>
<evidence type="ECO:0000256" key="7">
    <source>
        <dbReference type="ARBA" id="ARBA00023049"/>
    </source>
</evidence>
<reference evidence="10 11" key="1">
    <citation type="submission" date="2015-10" db="EMBL/GenBank/DDBJ databases">
        <title>Metagenome-Assembled Genomes uncover a global brackish microbiome.</title>
        <authorList>
            <person name="Hugerth L.W."/>
            <person name="Larsson J."/>
            <person name="Alneberg J."/>
            <person name="Lindh M.V."/>
            <person name="Legrand C."/>
            <person name="Pinhassi J."/>
            <person name="Andersson A.F."/>
        </authorList>
    </citation>
    <scope>NUCLEOTIDE SEQUENCE [LARGE SCALE GENOMIC DNA]</scope>
    <source>
        <strain evidence="10">BACL26 MAG-121220-bin70</strain>
    </source>
</reference>
<dbReference type="InterPro" id="IPR001915">
    <property type="entry name" value="Peptidase_M48"/>
</dbReference>
<dbReference type="InterPro" id="IPR030873">
    <property type="entry name" value="Protease_BepA"/>
</dbReference>
<dbReference type="PANTHER" id="PTHR22726">
    <property type="entry name" value="METALLOENDOPEPTIDASE OMA1"/>
    <property type="match status" value="1"/>
</dbReference>
<dbReference type="GO" id="GO:0042597">
    <property type="term" value="C:periplasmic space"/>
    <property type="evidence" value="ECO:0007669"/>
    <property type="project" value="UniProtKB-SubCell"/>
</dbReference>
<dbReference type="GO" id="GO:0004222">
    <property type="term" value="F:metalloendopeptidase activity"/>
    <property type="evidence" value="ECO:0007669"/>
    <property type="project" value="InterPro"/>
</dbReference>
<dbReference type="Gene3D" id="3.30.2010.10">
    <property type="entry name" value="Metalloproteases ('zincins'), catalytic domain"/>
    <property type="match status" value="1"/>
</dbReference>
<gene>
    <name evidence="10" type="ORF">ABS24_07250</name>
</gene>
<dbReference type="EMBL" id="LICA01000065">
    <property type="protein sequence ID" value="KRO96039.1"/>
    <property type="molecule type" value="Genomic_DNA"/>
</dbReference>
<comment type="subcellular location">
    <subcellularLocation>
        <location evidence="8">Periplasm</location>
    </subcellularLocation>
</comment>
<keyword evidence="2 8" id="KW-0479">Metal-binding</keyword>
<dbReference type="CDD" id="cd07324">
    <property type="entry name" value="M48C_Oma1-like"/>
    <property type="match status" value="1"/>
</dbReference>
<keyword evidence="7 8" id="KW-0482">Metalloprotease</keyword>
<feature type="binding site" evidence="8">
    <location>
        <position position="98"/>
    </location>
    <ligand>
        <name>Zn(2+)</name>
        <dbReference type="ChEBI" id="CHEBI:29105"/>
        <note>catalytic</note>
    </ligand>
</feature>
<dbReference type="PANTHER" id="PTHR22726:SF1">
    <property type="entry name" value="METALLOENDOPEPTIDASE OMA1, MITOCHONDRIAL"/>
    <property type="match status" value="1"/>
</dbReference>
<dbReference type="Gene3D" id="1.25.40.10">
    <property type="entry name" value="Tetratricopeptide repeat domain"/>
    <property type="match status" value="1"/>
</dbReference>
<dbReference type="AlphaFoldDB" id="A0A0R2U972"/>
<comment type="caution">
    <text evidence="10">The sequence shown here is derived from an EMBL/GenBank/DDBJ whole genome shotgun (WGS) entry which is preliminary data.</text>
</comment>
<dbReference type="HAMAP" id="MF_00997">
    <property type="entry name" value="Protease_BepA"/>
    <property type="match status" value="1"/>
</dbReference>
<keyword evidence="1 8" id="KW-0645">Protease</keyword>
<dbReference type="InterPro" id="IPR011990">
    <property type="entry name" value="TPR-like_helical_dom_sf"/>
</dbReference>
<dbReference type="Proteomes" id="UP000051213">
    <property type="component" value="Unassembled WGS sequence"/>
</dbReference>
<dbReference type="SUPFAM" id="SSF48452">
    <property type="entry name" value="TPR-like"/>
    <property type="match status" value="1"/>
</dbReference>
<evidence type="ECO:0000259" key="9">
    <source>
        <dbReference type="Pfam" id="PF01435"/>
    </source>
</evidence>
<keyword evidence="5 8" id="KW-0378">Hydrolase</keyword>